<keyword evidence="2" id="KW-1134">Transmembrane beta strand</keyword>
<dbReference type="Gene3D" id="1.20.1600.10">
    <property type="entry name" value="Outer membrane efflux proteins (OEP)"/>
    <property type="match status" value="1"/>
</dbReference>
<dbReference type="EMBL" id="RBUY01000103">
    <property type="protein sequence ID" value="RMV74753.1"/>
    <property type="molecule type" value="Genomic_DNA"/>
</dbReference>
<dbReference type="SUPFAM" id="SSF56954">
    <property type="entry name" value="Outer membrane efflux proteins (OEP)"/>
    <property type="match status" value="1"/>
</dbReference>
<reference evidence="7 8" key="1">
    <citation type="submission" date="2018-08" db="EMBL/GenBank/DDBJ databases">
        <title>Recombination of ecologically and evolutionarily significant loci maintains genetic cohesion in the Pseudomonas syringae species complex.</title>
        <authorList>
            <person name="Dillon M."/>
            <person name="Thakur S."/>
            <person name="Almeida R.N.D."/>
            <person name="Weir B.S."/>
            <person name="Guttman D.S."/>
        </authorList>
    </citation>
    <scope>NUCLEOTIDE SEQUENCE [LARGE SCALE GENOMIC DNA]</scope>
    <source>
        <strain evidence="7 8">ICMP 7496</strain>
    </source>
</reference>
<name>A0A3M6F2S1_9PSED</name>
<evidence type="ECO:0000313" key="7">
    <source>
        <dbReference type="EMBL" id="RMV74753.1"/>
    </source>
</evidence>
<comment type="caution">
    <text evidence="7">The sequence shown here is derived from an EMBL/GenBank/DDBJ whole genome shotgun (WGS) entry which is preliminary data.</text>
</comment>
<dbReference type="GO" id="GO:0015288">
    <property type="term" value="F:porin activity"/>
    <property type="evidence" value="ECO:0007669"/>
    <property type="project" value="TreeGrafter"/>
</dbReference>
<evidence type="ECO:0000313" key="8">
    <source>
        <dbReference type="Proteomes" id="UP000269872"/>
    </source>
</evidence>
<feature type="compositionally biased region" description="Polar residues" evidence="6">
    <location>
        <begin position="113"/>
        <end position="134"/>
    </location>
</feature>
<evidence type="ECO:0000256" key="2">
    <source>
        <dbReference type="ARBA" id="ARBA00022452"/>
    </source>
</evidence>
<dbReference type="GO" id="GO:0015562">
    <property type="term" value="F:efflux transmembrane transporter activity"/>
    <property type="evidence" value="ECO:0007669"/>
    <property type="project" value="InterPro"/>
</dbReference>
<accession>A0A3M6F2S1</accession>
<dbReference type="InterPro" id="IPR051906">
    <property type="entry name" value="TolC-like"/>
</dbReference>
<evidence type="ECO:0000256" key="3">
    <source>
        <dbReference type="ARBA" id="ARBA00022692"/>
    </source>
</evidence>
<keyword evidence="5" id="KW-0998">Cell outer membrane</keyword>
<sequence length="563" mass="61342">MNAPVFHVLPLRLAVIIAVFGFNGCAVTLEPLTNEQQLASAFDDQQHMFAEQEPVTHPISLEEATARAVKYNLQQRLGLMQRALEDNLLNVSQLSMLPQLAASAGWQGRDNVLGSSSKSVTSGEQSLEPSTSSDRTSRDGQLRLSWNVLDFGVSYFSAKAQANKALAAEEARRKVVADIIQQVREAYWQAASAERLRPELQHALAAARAALAQAQVTEHERLLAPVESLRYQKSLLEMARQLEAVDGELAIAKARLAGLMSLPPNTAYSLAAPAADVGNAPTMAYSLPDLETTAMVRRPEIRTETYQARNAVLETRSAMLKLLPGVGLFAGTNYDSNSYLVNDNWADVGMRVSWNLFNILAYPALKQAGETREQVGELRRQAMRMAVLTQVNVAWHEYQRAGQVFARSSELEQLQRGILRQSDSAYGNQAQSRLERVRVSTETVLATRTRDRSFAELQVAYGAVYQAAGLDPLPDRIADSSLGTLSRAIASNSQHLGRGQGVIPAQIAAQPAAAQFPAPLLAVARPALAVRKMAPHPVHVDLWDSLGSLRSAEVVSAEANDAH</sequence>
<evidence type="ECO:0000256" key="5">
    <source>
        <dbReference type="ARBA" id="ARBA00023237"/>
    </source>
</evidence>
<dbReference type="Proteomes" id="UP000269872">
    <property type="component" value="Unassembled WGS sequence"/>
</dbReference>
<dbReference type="GO" id="GO:0009279">
    <property type="term" value="C:cell outer membrane"/>
    <property type="evidence" value="ECO:0007669"/>
    <property type="project" value="UniProtKB-SubCell"/>
</dbReference>
<keyword evidence="4" id="KW-0472">Membrane</keyword>
<evidence type="ECO:0000256" key="6">
    <source>
        <dbReference type="SAM" id="MobiDB-lite"/>
    </source>
</evidence>
<dbReference type="PANTHER" id="PTHR30026:SF21">
    <property type="entry name" value="SLR1270 PROTEIN"/>
    <property type="match status" value="1"/>
</dbReference>
<organism evidence="7 8">
    <name type="scientific">Pseudomonas caricapapayae</name>
    <dbReference type="NCBI Taxonomy" id="46678"/>
    <lineage>
        <taxon>Bacteria</taxon>
        <taxon>Pseudomonadati</taxon>
        <taxon>Pseudomonadota</taxon>
        <taxon>Gammaproteobacteria</taxon>
        <taxon>Pseudomonadales</taxon>
        <taxon>Pseudomonadaceae</taxon>
        <taxon>Pseudomonas</taxon>
    </lineage>
</organism>
<feature type="region of interest" description="Disordered" evidence="6">
    <location>
        <begin position="113"/>
        <end position="139"/>
    </location>
</feature>
<evidence type="ECO:0000256" key="4">
    <source>
        <dbReference type="ARBA" id="ARBA00023136"/>
    </source>
</evidence>
<protein>
    <recommendedName>
        <fullName evidence="9">Outer membrane efflux protein</fullName>
    </recommendedName>
</protein>
<dbReference type="PANTHER" id="PTHR30026">
    <property type="entry name" value="OUTER MEMBRANE PROTEIN TOLC"/>
    <property type="match status" value="1"/>
</dbReference>
<evidence type="ECO:0000256" key="1">
    <source>
        <dbReference type="ARBA" id="ARBA00004442"/>
    </source>
</evidence>
<proteinExistence type="predicted"/>
<comment type="subcellular location">
    <subcellularLocation>
        <location evidence="1">Cell outer membrane</location>
    </subcellularLocation>
</comment>
<dbReference type="AlphaFoldDB" id="A0A3M6F2S1"/>
<dbReference type="GO" id="GO:1990281">
    <property type="term" value="C:efflux pump complex"/>
    <property type="evidence" value="ECO:0007669"/>
    <property type="project" value="TreeGrafter"/>
</dbReference>
<gene>
    <name evidence="7" type="ORF">ALP05_04474</name>
</gene>
<keyword evidence="3" id="KW-0812">Transmembrane</keyword>
<dbReference type="RefSeq" id="WP_122340366.1">
    <property type="nucleotide sequence ID" value="NZ_RBUY01000103.1"/>
</dbReference>
<evidence type="ECO:0008006" key="9">
    <source>
        <dbReference type="Google" id="ProtNLM"/>
    </source>
</evidence>